<dbReference type="AlphaFoldDB" id="A0A098GCW0"/>
<dbReference type="HOGENOM" id="CLU_959065_0_0_6"/>
<feature type="transmembrane region" description="Helical" evidence="1">
    <location>
        <begin position="38"/>
        <end position="57"/>
    </location>
</feature>
<reference evidence="3" key="1">
    <citation type="submission" date="2014-09" db="EMBL/GenBank/DDBJ databases">
        <authorList>
            <person name="Gomez-Valero L."/>
        </authorList>
    </citation>
    <scope>NUCLEOTIDE SEQUENCE [LARGE SCALE GENOMIC DNA]</scope>
    <source>
        <strain evidence="3">ATCC700992</strain>
        <plasmid evidence="3">LLAP10_pA</plasmid>
    </source>
</reference>
<dbReference type="OrthoDB" id="5633329at2"/>
<name>A0A098GCW0_9GAMM</name>
<keyword evidence="1" id="KW-0472">Membrane</keyword>
<keyword evidence="1" id="KW-1133">Transmembrane helix</keyword>
<accession>A0A098GCW0</accession>
<evidence type="ECO:0000256" key="1">
    <source>
        <dbReference type="SAM" id="Phobius"/>
    </source>
</evidence>
<dbReference type="RefSeq" id="WP_045097878.1">
    <property type="nucleotide sequence ID" value="NZ_LN614828.1"/>
</dbReference>
<protein>
    <submittedName>
        <fullName evidence="2">Uncharacterized protein</fullName>
    </submittedName>
</protein>
<dbReference type="Proteomes" id="UP000032430">
    <property type="component" value="Plasmid II"/>
</dbReference>
<evidence type="ECO:0000313" key="2">
    <source>
        <dbReference type="EMBL" id="CEG59301.1"/>
    </source>
</evidence>
<dbReference type="KEGG" id="lfa:LFA_pA0203"/>
<geneLocation type="plasmid" evidence="3">
    <name>LLAP10_pA</name>
</geneLocation>
<feature type="transmembrane region" description="Helical" evidence="1">
    <location>
        <begin position="6"/>
        <end position="26"/>
    </location>
</feature>
<evidence type="ECO:0000313" key="3">
    <source>
        <dbReference type="Proteomes" id="UP000032430"/>
    </source>
</evidence>
<keyword evidence="2" id="KW-0614">Plasmid</keyword>
<keyword evidence="1" id="KW-0812">Transmembrane</keyword>
<organism evidence="2 3">
    <name type="scientific">Legionella fallonii LLAP-10</name>
    <dbReference type="NCBI Taxonomy" id="1212491"/>
    <lineage>
        <taxon>Bacteria</taxon>
        <taxon>Pseudomonadati</taxon>
        <taxon>Pseudomonadota</taxon>
        <taxon>Gammaproteobacteria</taxon>
        <taxon>Legionellales</taxon>
        <taxon>Legionellaceae</taxon>
        <taxon>Legionella</taxon>
    </lineage>
</organism>
<dbReference type="EMBL" id="LN614828">
    <property type="protein sequence ID" value="CEG59301.1"/>
    <property type="molecule type" value="Genomic_DNA"/>
</dbReference>
<sequence>MFLTLTNGFIILLGLLLAWCILFSIFSEKSARRLGIKLGILVLFLSPFIARLSYDFYAIASRQLFLMGANGEIQLAYSPLKVPKNQNNHYCDRFTDSKGNSLNRSTVGDKHLFCGIFWNMGEHDVVFLPYKLLGNNKAIYWASPELKIIGPMPHERLVIKNKAKSTHSISSEKPNRIYVEAGKTAHIIVTKPFKLPSDKGHKEKTVSSGTVLSGVSLKSFDASEKLSQGHFKLFIGNTSCIASSDTHIKPDYDTATAIANIISLNCSKDEDNVLPIEAIATVSGRVLYSKE</sequence>
<proteinExistence type="predicted"/>
<gene>
    <name evidence="2" type="ORF">LFA_pA0203</name>
</gene>
<keyword evidence="3" id="KW-1185">Reference proteome</keyword>